<evidence type="ECO:0000256" key="1">
    <source>
        <dbReference type="SAM" id="MobiDB-lite"/>
    </source>
</evidence>
<organism evidence="2 3">
    <name type="scientific">Hypocrea atroviridis (strain ATCC 20476 / IMI 206040)</name>
    <name type="common">Trichoderma atroviride</name>
    <dbReference type="NCBI Taxonomy" id="452589"/>
    <lineage>
        <taxon>Eukaryota</taxon>
        <taxon>Fungi</taxon>
        <taxon>Dikarya</taxon>
        <taxon>Ascomycota</taxon>
        <taxon>Pezizomycotina</taxon>
        <taxon>Sordariomycetes</taxon>
        <taxon>Hypocreomycetidae</taxon>
        <taxon>Hypocreales</taxon>
        <taxon>Hypocreaceae</taxon>
        <taxon>Trichoderma</taxon>
    </lineage>
</organism>
<protein>
    <submittedName>
        <fullName evidence="2">Uncharacterized protein</fullName>
    </submittedName>
</protein>
<evidence type="ECO:0000313" key="2">
    <source>
        <dbReference type="EMBL" id="EHK46171.1"/>
    </source>
</evidence>
<name>G9NTY4_HYPAI</name>
<dbReference type="HOGENOM" id="CLU_2644671_0_0_1"/>
<dbReference type="AlphaFoldDB" id="G9NTY4"/>
<gene>
    <name evidence="2" type="ORF">TRIATDRAFT_299579</name>
</gene>
<proteinExistence type="predicted"/>
<accession>G9NTY4</accession>
<dbReference type="EMBL" id="ABDG02000023">
    <property type="protein sequence ID" value="EHK46171.1"/>
    <property type="molecule type" value="Genomic_DNA"/>
</dbReference>
<feature type="region of interest" description="Disordered" evidence="1">
    <location>
        <begin position="1"/>
        <end position="42"/>
    </location>
</feature>
<keyword evidence="3" id="KW-1185">Reference proteome</keyword>
<evidence type="ECO:0000313" key="3">
    <source>
        <dbReference type="Proteomes" id="UP000005426"/>
    </source>
</evidence>
<feature type="compositionally biased region" description="Basic residues" evidence="1">
    <location>
        <begin position="1"/>
        <end position="20"/>
    </location>
</feature>
<reference evidence="2 3" key="1">
    <citation type="journal article" date="2011" name="Genome Biol.">
        <title>Comparative genome sequence analysis underscores mycoparasitism as the ancestral life style of Trichoderma.</title>
        <authorList>
            <person name="Kubicek C.P."/>
            <person name="Herrera-Estrella A."/>
            <person name="Seidl-Seiboth V."/>
            <person name="Martinez D.A."/>
            <person name="Druzhinina I.S."/>
            <person name="Thon M."/>
            <person name="Zeilinger S."/>
            <person name="Casas-Flores S."/>
            <person name="Horwitz B.A."/>
            <person name="Mukherjee P.K."/>
            <person name="Mukherjee M."/>
            <person name="Kredics L."/>
            <person name="Alcaraz L.D."/>
            <person name="Aerts A."/>
            <person name="Antal Z."/>
            <person name="Atanasova L."/>
            <person name="Cervantes-Badillo M.G."/>
            <person name="Challacombe J."/>
            <person name="Chertkov O."/>
            <person name="McCluskey K."/>
            <person name="Coulpier F."/>
            <person name="Deshpande N."/>
            <person name="von Doehren H."/>
            <person name="Ebbole D.J."/>
            <person name="Esquivel-Naranjo E.U."/>
            <person name="Fekete E."/>
            <person name="Flipphi M."/>
            <person name="Glaser F."/>
            <person name="Gomez-Rodriguez E.Y."/>
            <person name="Gruber S."/>
            <person name="Han C."/>
            <person name="Henrissat B."/>
            <person name="Hermosa R."/>
            <person name="Hernandez-Onate M."/>
            <person name="Karaffa L."/>
            <person name="Kosti I."/>
            <person name="Le Crom S."/>
            <person name="Lindquist E."/>
            <person name="Lucas S."/>
            <person name="Luebeck M."/>
            <person name="Luebeck P.S."/>
            <person name="Margeot A."/>
            <person name="Metz B."/>
            <person name="Misra M."/>
            <person name="Nevalainen H."/>
            <person name="Omann M."/>
            <person name="Packer N."/>
            <person name="Perrone G."/>
            <person name="Uresti-Rivera E.E."/>
            <person name="Salamov A."/>
            <person name="Schmoll M."/>
            <person name="Seiboth B."/>
            <person name="Shapiro H."/>
            <person name="Sukno S."/>
            <person name="Tamayo-Ramos J.A."/>
            <person name="Tisch D."/>
            <person name="Wiest A."/>
            <person name="Wilkinson H.H."/>
            <person name="Zhang M."/>
            <person name="Coutinho P.M."/>
            <person name="Kenerley C.M."/>
            <person name="Monte E."/>
            <person name="Baker S.E."/>
            <person name="Grigoriev I.V."/>
        </authorList>
    </citation>
    <scope>NUCLEOTIDE SEQUENCE [LARGE SCALE GENOMIC DNA]</scope>
    <source>
        <strain evidence="3">ATCC 20476 / IMI 206040</strain>
    </source>
</reference>
<comment type="caution">
    <text evidence="2">The sequence shown here is derived from an EMBL/GenBank/DDBJ whole genome shotgun (WGS) entry which is preliminary data.</text>
</comment>
<dbReference type="Proteomes" id="UP000005426">
    <property type="component" value="Unassembled WGS sequence"/>
</dbReference>
<feature type="non-terminal residue" evidence="2">
    <location>
        <position position="77"/>
    </location>
</feature>
<sequence length="77" mass="8485">MVRHLTRLATKKGLNKKPRGGKGGENSQRTAPSVKRSAAGKGVNSVSDLLHVEYRNLIDTGKRVPVHLTERAFRSCF</sequence>